<evidence type="ECO:0000256" key="1">
    <source>
        <dbReference type="SAM" id="MobiDB-lite"/>
    </source>
</evidence>
<comment type="caution">
    <text evidence="2">The sequence shown here is derived from an EMBL/GenBank/DDBJ whole genome shotgun (WGS) entry which is preliminary data.</text>
</comment>
<dbReference type="CTD" id="9805770"/>
<evidence type="ECO:0000313" key="2">
    <source>
        <dbReference type="EMBL" id="KAF1771731.1"/>
    </source>
</evidence>
<protein>
    <submittedName>
        <fullName evidence="2">Uncharacterized protein</fullName>
    </submittedName>
</protein>
<dbReference type="Proteomes" id="UP000483820">
    <property type="component" value="Chromosome I"/>
</dbReference>
<proteinExistence type="predicted"/>
<accession>A0A6A5HWN7</accession>
<name>A0A6A5HWN7_CAERE</name>
<gene>
    <name evidence="2" type="ORF">GCK72_003558</name>
</gene>
<dbReference type="EMBL" id="WUAV01000001">
    <property type="protein sequence ID" value="KAF1771731.1"/>
    <property type="molecule type" value="Genomic_DNA"/>
</dbReference>
<dbReference type="GeneID" id="9805770"/>
<sequence>MSNIVKQEFLEVPPPPPTTPTRFSMEMEKMKKKKPVLQRQEAFDMDDEEKEKEFDLCKEVKRIEIGKEEEEKAEADEGAEDFVKV</sequence>
<reference evidence="2 3" key="1">
    <citation type="submission" date="2019-12" db="EMBL/GenBank/DDBJ databases">
        <title>Chromosome-level assembly of the Caenorhabditis remanei genome.</title>
        <authorList>
            <person name="Teterina A.A."/>
            <person name="Willis J.H."/>
            <person name="Phillips P.C."/>
        </authorList>
    </citation>
    <scope>NUCLEOTIDE SEQUENCE [LARGE SCALE GENOMIC DNA]</scope>
    <source>
        <strain evidence="2 3">PX506</strain>
        <tissue evidence="2">Whole organism</tissue>
    </source>
</reference>
<feature type="region of interest" description="Disordered" evidence="1">
    <location>
        <begin position="1"/>
        <end position="51"/>
    </location>
</feature>
<dbReference type="AlphaFoldDB" id="A0A6A5HWN7"/>
<dbReference type="RefSeq" id="XP_003107490.2">
    <property type="nucleotide sequence ID" value="XM_003107442.2"/>
</dbReference>
<evidence type="ECO:0000313" key="3">
    <source>
        <dbReference type="Proteomes" id="UP000483820"/>
    </source>
</evidence>
<dbReference type="KEGG" id="crq:GCK72_003558"/>
<organism evidence="2 3">
    <name type="scientific">Caenorhabditis remanei</name>
    <name type="common">Caenorhabditis vulgaris</name>
    <dbReference type="NCBI Taxonomy" id="31234"/>
    <lineage>
        <taxon>Eukaryota</taxon>
        <taxon>Metazoa</taxon>
        <taxon>Ecdysozoa</taxon>
        <taxon>Nematoda</taxon>
        <taxon>Chromadorea</taxon>
        <taxon>Rhabditida</taxon>
        <taxon>Rhabditina</taxon>
        <taxon>Rhabditomorpha</taxon>
        <taxon>Rhabditoidea</taxon>
        <taxon>Rhabditidae</taxon>
        <taxon>Peloderinae</taxon>
        <taxon>Caenorhabditis</taxon>
    </lineage>
</organism>